<dbReference type="Proteomes" id="UP000316079">
    <property type="component" value="Unassembled WGS sequence"/>
</dbReference>
<dbReference type="EMBL" id="SRMA01025295">
    <property type="protein sequence ID" value="TRY96472.1"/>
    <property type="molecule type" value="Genomic_DNA"/>
</dbReference>
<organism evidence="7 8">
    <name type="scientific">Danionella cerebrum</name>
    <dbReference type="NCBI Taxonomy" id="2873325"/>
    <lineage>
        <taxon>Eukaryota</taxon>
        <taxon>Metazoa</taxon>
        <taxon>Chordata</taxon>
        <taxon>Craniata</taxon>
        <taxon>Vertebrata</taxon>
        <taxon>Euteleostomi</taxon>
        <taxon>Actinopterygii</taxon>
        <taxon>Neopterygii</taxon>
        <taxon>Teleostei</taxon>
        <taxon>Ostariophysi</taxon>
        <taxon>Cypriniformes</taxon>
        <taxon>Danionidae</taxon>
        <taxon>Danioninae</taxon>
        <taxon>Danionella</taxon>
    </lineage>
</organism>
<dbReference type="PANTHER" id="PTHR11691">
    <property type="entry name" value="TYPE I INTERFERON"/>
    <property type="match status" value="1"/>
</dbReference>
<dbReference type="GO" id="GO:0005126">
    <property type="term" value="F:cytokine receptor binding"/>
    <property type="evidence" value="ECO:0007669"/>
    <property type="project" value="InterPro"/>
</dbReference>
<reference evidence="7 8" key="1">
    <citation type="journal article" date="2019" name="Sci. Data">
        <title>Hybrid genome assembly and annotation of Danionella translucida.</title>
        <authorList>
            <person name="Kadobianskyi M."/>
            <person name="Schulze L."/>
            <person name="Schuelke M."/>
            <person name="Judkewitz B."/>
        </authorList>
    </citation>
    <scope>NUCLEOTIDE SEQUENCE [LARGE SCALE GENOMIC DNA]</scope>
    <source>
        <strain evidence="7 8">Bolton</strain>
    </source>
</reference>
<protein>
    <submittedName>
        <fullName evidence="7">Uncharacterized protein</fullName>
    </submittedName>
</protein>
<dbReference type="GO" id="GO:0005615">
    <property type="term" value="C:extracellular space"/>
    <property type="evidence" value="ECO:0007669"/>
    <property type="project" value="UniProtKB-KW"/>
</dbReference>
<comment type="caution">
    <text evidence="7">The sequence shown here is derived from an EMBL/GenBank/DDBJ whole genome shotgun (WGS) entry which is preliminary data.</text>
</comment>
<evidence type="ECO:0000256" key="2">
    <source>
        <dbReference type="ARBA" id="ARBA00022514"/>
    </source>
</evidence>
<dbReference type="AlphaFoldDB" id="A0A553R2R1"/>
<keyword evidence="3" id="KW-0964">Secreted</keyword>
<name>A0A553R2R1_9TELE</name>
<dbReference type="PANTHER" id="PTHR11691:SF62">
    <property type="entry name" value="INTERFERON PHI 2-RELATED"/>
    <property type="match status" value="1"/>
</dbReference>
<comment type="similarity">
    <text evidence="6">Belongs to the alpha/beta interferon family.</text>
</comment>
<dbReference type="InterPro" id="IPR000471">
    <property type="entry name" value="Interferon_alpha/beta/delta"/>
</dbReference>
<evidence type="ECO:0000256" key="5">
    <source>
        <dbReference type="ARBA" id="ARBA00023157"/>
    </source>
</evidence>
<dbReference type="SMART" id="SM00076">
    <property type="entry name" value="IFabd"/>
    <property type="match status" value="1"/>
</dbReference>
<keyword evidence="2 6" id="KW-0202">Cytokine</keyword>
<dbReference type="OrthoDB" id="8922121at2759"/>
<dbReference type="STRING" id="623744.A0A553R2R1"/>
<dbReference type="Gene3D" id="1.20.1250.10">
    <property type="match status" value="1"/>
</dbReference>
<dbReference type="SUPFAM" id="SSF47266">
    <property type="entry name" value="4-helical cytokines"/>
    <property type="match status" value="1"/>
</dbReference>
<dbReference type="GO" id="GO:0051607">
    <property type="term" value="P:defense response to virus"/>
    <property type="evidence" value="ECO:0007669"/>
    <property type="project" value="UniProtKB-KW"/>
</dbReference>
<comment type="subcellular location">
    <subcellularLocation>
        <location evidence="1">Secreted</location>
    </subcellularLocation>
</comment>
<evidence type="ECO:0000256" key="3">
    <source>
        <dbReference type="ARBA" id="ARBA00022525"/>
    </source>
</evidence>
<evidence type="ECO:0000256" key="6">
    <source>
        <dbReference type="RuleBase" id="RU000436"/>
    </source>
</evidence>
<dbReference type="InterPro" id="IPR009079">
    <property type="entry name" value="4_helix_cytokine-like_core"/>
</dbReference>
<accession>A0A553R2R1</accession>
<dbReference type="GO" id="GO:0005125">
    <property type="term" value="F:cytokine activity"/>
    <property type="evidence" value="ECO:0007669"/>
    <property type="project" value="UniProtKB-KW"/>
</dbReference>
<evidence type="ECO:0000256" key="4">
    <source>
        <dbReference type="ARBA" id="ARBA00023118"/>
    </source>
</evidence>
<keyword evidence="5" id="KW-1015">Disulfide bond</keyword>
<evidence type="ECO:0000313" key="7">
    <source>
        <dbReference type="EMBL" id="TRY96472.1"/>
    </source>
</evidence>
<evidence type="ECO:0000313" key="8">
    <source>
        <dbReference type="Proteomes" id="UP000316079"/>
    </source>
</evidence>
<gene>
    <name evidence="7" type="ORF">DNTS_031526</name>
</gene>
<dbReference type="Pfam" id="PF00143">
    <property type="entry name" value="Interferon"/>
    <property type="match status" value="1"/>
</dbReference>
<feature type="non-terminal residue" evidence="7">
    <location>
        <position position="1"/>
    </location>
</feature>
<sequence>VSAVPINCVLQRTLMRKTHSLLEATGGLFPMQCLPERVSIPFPQDALEFHAEQVTGVEKAVYQTLVSIDALFEDFAGPPQRWDAEKLEQFRGVLYRQIKYSACIMDKTEAADDFQSREASLKVYFEALASTLREKNSSFCAWEIVRREVLRILEFILKHNTDIMYKSVY</sequence>
<keyword evidence="4 6" id="KW-0051">Antiviral defense</keyword>
<evidence type="ECO:0000256" key="1">
    <source>
        <dbReference type="ARBA" id="ARBA00004613"/>
    </source>
</evidence>
<proteinExistence type="inferred from homology"/>
<keyword evidence="8" id="KW-1185">Reference proteome</keyword>